<comment type="subcellular location">
    <subcellularLocation>
        <location evidence="4">Cytoplasm</location>
    </subcellularLocation>
</comment>
<dbReference type="AlphaFoldDB" id="A0A0D2KRH5"/>
<evidence type="ECO:0000256" key="3">
    <source>
        <dbReference type="ARBA" id="ARBA00022917"/>
    </source>
</evidence>
<evidence type="ECO:0000313" key="7">
    <source>
        <dbReference type="Proteomes" id="UP000054270"/>
    </source>
</evidence>
<accession>A0A0D2KRH5</accession>
<keyword evidence="7" id="KW-1185">Reference proteome</keyword>
<dbReference type="Pfam" id="PF10255">
    <property type="entry name" value="Paf67"/>
    <property type="match status" value="1"/>
</dbReference>
<evidence type="ECO:0000256" key="5">
    <source>
        <dbReference type="SAM" id="MobiDB-lite"/>
    </source>
</evidence>
<dbReference type="InterPro" id="IPR019382">
    <property type="entry name" value="eIF3l"/>
</dbReference>
<organism evidence="6 7">
    <name type="scientific">Hypholoma sublateritium (strain FD-334 SS-4)</name>
    <dbReference type="NCBI Taxonomy" id="945553"/>
    <lineage>
        <taxon>Eukaryota</taxon>
        <taxon>Fungi</taxon>
        <taxon>Dikarya</taxon>
        <taxon>Basidiomycota</taxon>
        <taxon>Agaricomycotina</taxon>
        <taxon>Agaricomycetes</taxon>
        <taxon>Agaricomycetidae</taxon>
        <taxon>Agaricales</taxon>
        <taxon>Agaricineae</taxon>
        <taxon>Strophariaceae</taxon>
        <taxon>Hypholoma</taxon>
    </lineage>
</organism>
<dbReference type="OMA" id="AGWFIRN"/>
<keyword evidence="2 4" id="KW-0396">Initiation factor</keyword>
<dbReference type="PANTHER" id="PTHR13242:SF0">
    <property type="entry name" value="EUKARYOTIC TRANSLATION INITIATION FACTOR 3 SUBUNIT L"/>
    <property type="match status" value="1"/>
</dbReference>
<dbReference type="PANTHER" id="PTHR13242">
    <property type="entry name" value="EUKARYOTIC TRANSLATION INITIATION FACTOR 3"/>
    <property type="match status" value="1"/>
</dbReference>
<proteinExistence type="inferred from homology"/>
<evidence type="ECO:0000313" key="6">
    <source>
        <dbReference type="EMBL" id="KJA17217.1"/>
    </source>
</evidence>
<dbReference type="OrthoDB" id="15082at2759"/>
<dbReference type="GO" id="GO:0005852">
    <property type="term" value="C:eukaryotic translation initiation factor 3 complex"/>
    <property type="evidence" value="ECO:0007669"/>
    <property type="project" value="UniProtKB-UniRule"/>
</dbReference>
<dbReference type="EMBL" id="KN817607">
    <property type="protein sequence ID" value="KJA17217.1"/>
    <property type="molecule type" value="Genomic_DNA"/>
</dbReference>
<dbReference type="Proteomes" id="UP000054270">
    <property type="component" value="Unassembled WGS sequence"/>
</dbReference>
<protein>
    <recommendedName>
        <fullName evidence="4">Eukaryotic translation initiation factor 3 subunit L</fullName>
        <shortName evidence="4">eIF3l</shortName>
    </recommendedName>
</protein>
<dbReference type="GO" id="GO:0001732">
    <property type="term" value="P:formation of cytoplasmic translation initiation complex"/>
    <property type="evidence" value="ECO:0007669"/>
    <property type="project" value="UniProtKB-UniRule"/>
</dbReference>
<evidence type="ECO:0000256" key="1">
    <source>
        <dbReference type="ARBA" id="ARBA00022490"/>
    </source>
</evidence>
<feature type="region of interest" description="Disordered" evidence="5">
    <location>
        <begin position="598"/>
        <end position="623"/>
    </location>
</feature>
<sequence length="623" mass="70440">MAQQRLSLWNAEEDIEGDVDLSIAMGTYDQTVQYEESVHMHQPQIDESTLIAMQQHIAQQAAFSQIPDVVKSFIVHFHQAVLENNLAEITVAYESGWNKYTEKFYAKTEWPEAELIAPLVNDDPIFLILYRELYYRHVYSRLQPNIDDRFHSYENSCELFNYLLNSDGPVELELPEQWLWDIIDEFIYQYQVFCTWRSKVTTKTPDELMMLADGGPVWSSYSVLNVLYSLMQKSKINEYMVAQREGKSAEEIAEIVGEYGQRPLYRMLGYFSIVGLLRVHVHLGDFTLGLKVMESVELNQKSPFTRVTACHVATYYYVGFCYIMLRRYPDAIRTFVTILNFIMRMRQYHTRSYQYDQISKTADRMYALFAMCHALSPSRLDDNIANIAKERYGEQYTKMARGGSDALAAFEELFVYACPKFIIANPPPYDDPGAINALISAAAEEDESAGSAAVDATQRHLELFLADVAAQLPVPTLRSFLKLYTSLDAKKLANFLDADEEELVQEMMVLKQASRSISRVPGTEGTSLLEGQTITTSDLNFVIDENMVHIAESTIGRRYAGWFIKNTERTQKILDDLKSMPLPAPSKAAALAVAGASAGDNAGQSRPARTGAKVAWGGGVKAA</sequence>
<name>A0A0D2KRH5_HYPSF</name>
<evidence type="ECO:0000256" key="2">
    <source>
        <dbReference type="ARBA" id="ARBA00022540"/>
    </source>
</evidence>
<comment type="function">
    <text evidence="4">Component of the eukaryotic translation initiation factor 3 (eIF-3) complex, which is involved in protein synthesis of a specialized repertoire of mRNAs and, together with other initiation factors, stimulates binding of mRNA and methionyl-tRNAi to the 40S ribosome. The eIF-3 complex specifically targets and initiates translation of a subset of mRNAs involved in cell proliferation.</text>
</comment>
<keyword evidence="1 4" id="KW-0963">Cytoplasm</keyword>
<dbReference type="GO" id="GO:0003743">
    <property type="term" value="F:translation initiation factor activity"/>
    <property type="evidence" value="ECO:0007669"/>
    <property type="project" value="UniProtKB-UniRule"/>
</dbReference>
<evidence type="ECO:0000256" key="4">
    <source>
        <dbReference type="HAMAP-Rule" id="MF_03011"/>
    </source>
</evidence>
<dbReference type="GO" id="GO:0016282">
    <property type="term" value="C:eukaryotic 43S preinitiation complex"/>
    <property type="evidence" value="ECO:0007669"/>
    <property type="project" value="UniProtKB-UniRule"/>
</dbReference>
<keyword evidence="3 4" id="KW-0648">Protein biosynthesis</keyword>
<gene>
    <name evidence="6" type="ORF">HYPSUDRAFT_146790</name>
</gene>
<comment type="subunit">
    <text evidence="4">Component of the eukaryotic translation initiation factor 3 (eIF-3) complex.</text>
</comment>
<dbReference type="GO" id="GO:0033290">
    <property type="term" value="C:eukaryotic 48S preinitiation complex"/>
    <property type="evidence" value="ECO:0007669"/>
    <property type="project" value="UniProtKB-UniRule"/>
</dbReference>
<dbReference type="STRING" id="945553.A0A0D2KRH5"/>
<reference evidence="7" key="1">
    <citation type="submission" date="2014-04" db="EMBL/GenBank/DDBJ databases">
        <title>Evolutionary Origins and Diversification of the Mycorrhizal Mutualists.</title>
        <authorList>
            <consortium name="DOE Joint Genome Institute"/>
            <consortium name="Mycorrhizal Genomics Consortium"/>
            <person name="Kohler A."/>
            <person name="Kuo A."/>
            <person name="Nagy L.G."/>
            <person name="Floudas D."/>
            <person name="Copeland A."/>
            <person name="Barry K.W."/>
            <person name="Cichocki N."/>
            <person name="Veneault-Fourrey C."/>
            <person name="LaButti K."/>
            <person name="Lindquist E.A."/>
            <person name="Lipzen A."/>
            <person name="Lundell T."/>
            <person name="Morin E."/>
            <person name="Murat C."/>
            <person name="Riley R."/>
            <person name="Ohm R."/>
            <person name="Sun H."/>
            <person name="Tunlid A."/>
            <person name="Henrissat B."/>
            <person name="Grigoriev I.V."/>
            <person name="Hibbett D.S."/>
            <person name="Martin F."/>
        </authorList>
    </citation>
    <scope>NUCLEOTIDE SEQUENCE [LARGE SCALE GENOMIC DNA]</scope>
    <source>
        <strain evidence="7">FD-334 SS-4</strain>
    </source>
</reference>
<comment type="similarity">
    <text evidence="4">Belongs to the eIF-3 subunit L family.</text>
</comment>
<dbReference type="HAMAP" id="MF_03011">
    <property type="entry name" value="eIF3l"/>
    <property type="match status" value="1"/>
</dbReference>